<name>X1QAD7_9ZZZZ</name>
<evidence type="ECO:0000256" key="3">
    <source>
        <dbReference type="ARBA" id="ARBA00022692"/>
    </source>
</evidence>
<proteinExistence type="predicted"/>
<keyword evidence="3 8" id="KW-0812">Transmembrane</keyword>
<feature type="transmembrane region" description="Helical" evidence="8">
    <location>
        <begin position="6"/>
        <end position="30"/>
    </location>
</feature>
<evidence type="ECO:0000313" key="9">
    <source>
        <dbReference type="EMBL" id="GAI47970.1"/>
    </source>
</evidence>
<dbReference type="GO" id="GO:0005886">
    <property type="term" value="C:plasma membrane"/>
    <property type="evidence" value="ECO:0007669"/>
    <property type="project" value="UniProtKB-SubCell"/>
</dbReference>
<keyword evidence="5" id="KW-0573">Peptidoglycan synthesis</keyword>
<evidence type="ECO:0000256" key="8">
    <source>
        <dbReference type="SAM" id="Phobius"/>
    </source>
</evidence>
<dbReference type="EMBL" id="BARV01042439">
    <property type="protein sequence ID" value="GAI47970.1"/>
    <property type="molecule type" value="Genomic_DNA"/>
</dbReference>
<protein>
    <submittedName>
        <fullName evidence="9">Uncharacterized protein</fullName>
    </submittedName>
</protein>
<comment type="caution">
    <text evidence="9">The sequence shown here is derived from an EMBL/GenBank/DDBJ whole genome shotgun (WGS) entry which is preliminary data.</text>
</comment>
<gene>
    <name evidence="9" type="ORF">S06H3_63825</name>
</gene>
<keyword evidence="4" id="KW-0133">Cell shape</keyword>
<keyword evidence="7 8" id="KW-0472">Membrane</keyword>
<sequence>MNSYNHFLVPALAPAMLNISVIIFTITLSYKYGIYSIALGVILGGI</sequence>
<dbReference type="InterPro" id="IPR004268">
    <property type="entry name" value="MurJ"/>
</dbReference>
<dbReference type="Pfam" id="PF03023">
    <property type="entry name" value="MurJ"/>
    <property type="match status" value="1"/>
</dbReference>
<evidence type="ECO:0000256" key="4">
    <source>
        <dbReference type="ARBA" id="ARBA00022960"/>
    </source>
</evidence>
<reference evidence="9" key="1">
    <citation type="journal article" date="2014" name="Front. Microbiol.">
        <title>High frequency of phylogenetically diverse reductive dehalogenase-homologous genes in deep subseafloor sedimentary metagenomes.</title>
        <authorList>
            <person name="Kawai M."/>
            <person name="Futagami T."/>
            <person name="Toyoda A."/>
            <person name="Takaki Y."/>
            <person name="Nishi S."/>
            <person name="Hori S."/>
            <person name="Arai W."/>
            <person name="Tsubouchi T."/>
            <person name="Morono Y."/>
            <person name="Uchiyama I."/>
            <person name="Ito T."/>
            <person name="Fujiyama A."/>
            <person name="Inagaki F."/>
            <person name="Takami H."/>
        </authorList>
    </citation>
    <scope>NUCLEOTIDE SEQUENCE</scope>
    <source>
        <strain evidence="9">Expedition CK06-06</strain>
    </source>
</reference>
<keyword evidence="2" id="KW-1003">Cell membrane</keyword>
<accession>X1QAD7</accession>
<keyword evidence="6 8" id="KW-1133">Transmembrane helix</keyword>
<comment type="subcellular location">
    <subcellularLocation>
        <location evidence="1">Cell membrane</location>
        <topology evidence="1">Multi-pass membrane protein</topology>
    </subcellularLocation>
</comment>
<evidence type="ECO:0000256" key="7">
    <source>
        <dbReference type="ARBA" id="ARBA00023136"/>
    </source>
</evidence>
<dbReference type="AlphaFoldDB" id="X1QAD7"/>
<dbReference type="GO" id="GO:0008360">
    <property type="term" value="P:regulation of cell shape"/>
    <property type="evidence" value="ECO:0007669"/>
    <property type="project" value="UniProtKB-KW"/>
</dbReference>
<evidence type="ECO:0000256" key="5">
    <source>
        <dbReference type="ARBA" id="ARBA00022984"/>
    </source>
</evidence>
<evidence type="ECO:0000256" key="2">
    <source>
        <dbReference type="ARBA" id="ARBA00022475"/>
    </source>
</evidence>
<dbReference type="GO" id="GO:0009252">
    <property type="term" value="P:peptidoglycan biosynthetic process"/>
    <property type="evidence" value="ECO:0007669"/>
    <property type="project" value="UniProtKB-KW"/>
</dbReference>
<evidence type="ECO:0000256" key="6">
    <source>
        <dbReference type="ARBA" id="ARBA00022989"/>
    </source>
</evidence>
<evidence type="ECO:0000256" key="1">
    <source>
        <dbReference type="ARBA" id="ARBA00004651"/>
    </source>
</evidence>
<feature type="non-terminal residue" evidence="9">
    <location>
        <position position="46"/>
    </location>
</feature>
<organism evidence="9">
    <name type="scientific">marine sediment metagenome</name>
    <dbReference type="NCBI Taxonomy" id="412755"/>
    <lineage>
        <taxon>unclassified sequences</taxon>
        <taxon>metagenomes</taxon>
        <taxon>ecological metagenomes</taxon>
    </lineage>
</organism>